<dbReference type="Proteomes" id="UP001241377">
    <property type="component" value="Unassembled WGS sequence"/>
</dbReference>
<evidence type="ECO:0000313" key="1">
    <source>
        <dbReference type="EMBL" id="KAJ9091641.1"/>
    </source>
</evidence>
<proteinExistence type="predicted"/>
<accession>A0ACC2UY33</accession>
<name>A0ACC2UY33_9TREE</name>
<sequence>MPVLLYLGILALGLLTLRAYLIPYLLSRFTPFHVKSISLKNIRGFEWRAGRGGNADAPVILKVERLGWEWCVKGHRGISIVVENVDIVLNDQDLAEIGRSTGKGGIRGLGSKGVFGLGFVYYTRGTLSLSLDSIDSVFDVTYDAEPAFITPKAALNPDTPFEPRAVIPGSFFPPSTEASGDDGESESRRQVKGDKIKREWGRLWRKVMGRASGRVVASVVVSKCRVARIISHAEQKDSAVDVIDLAENSSLNLALTFGKLKHGQKANSLANSAPLPRFAAYLAVNSISIDSVLSPVTLDMRQIEQLVLNDKVHRHRVYAEASSQFPRRQFGKEAEADRQQKMLRRQTALQSIGRAVDRLTFSVSTVTMLHAMEASYLGPKLSDEKVKTSFSQDSGFVRGHNDEPGYEVKAEHNHRPLKEIVVAVVVTDFTIESTSITQTNSSPLRQLFGRPFSANLEDHGLIRGMEIVLRHSDMKLQRLGMPSNVSATLASTGSMEITAITTIFSGLLGWSQSAYLDEPDHYLLQLQWRTHHLHVHASLDLITQFILEARAWATHHKMERHAVPEGNVSATSVQPVPTRKSRGKIPKIIAVCEIGNVDIRVASDEVRSAVECRLTNSGMHVAGHTTQYDICARVLSKDPKAKTRNHLQYGYTSAMAWDFGGEIARTAISIGNSEDRGDSRPFEIIKIGQALMTSNGVLRGRANEGQDTIDYDSKSRTGKLTFSIDGGVDIRIWRSESHDQISDWLSSLKLTQSMLRRPRNDVVNSVIPDPLRSLPSGMIIKVSTGTISTLIASRDPNPECDLGIIRGVHMQTALTLDYCYFAHQEQISRSRQLVDDLQRRSKLHLRAGLETEAEALANKLLASGGGAALFGLDLREIIIEPVFNAQNWRFNAQMPDSYPSSAELFPQRTARNPSYAVWDFQLMQRKQSSTSPGNVFSNNKDPFDLDYRQQIQKPIFSAPDITTSFNIVRGSMEEDLENQIIGRMSYGELSADLSHIHCMLLARQAIANCRPPEPAPETKNSEVHHKQHRIPMTARFRIDYLEADILFPIGERIFWSVSEVHLVHLPEVRALTVRSGMVFVPSARQVGKFEELGRFKAVAAAIEGHKRPSIEFDAEAFRIRVPYRYEPSKLFLNINATVKATRILLKGIKTPTFQVTQLPTAKAPKRIPDIAIRLKNTSFEIKDDPLETKLNLIFRVGKMENGPRSVRQAYFDAKAALIKNAEEKHTLSSIDVEEIKERYNVNLEHSVPTAEAWIRFHKYNSDIWQDRMRKARHVQNKREERELFRQYGYKTDYSDLPIEVVAPQRFAPLFRGSLDNLHARIRDPNLDRASLLKHMEAHAGPFPADQEFSLFVPLKIRLASRNVDFTLRDYPLPLWRIMPLESDIRDTDEKHSAMVCDLTVVLAEELAKDEDSFFWIPCRVIPKGTGDPLAAALELKIAKTLAPVKSYADVNFSIRSPRPTDFTWGVSYQPAISDLTRALATFTHPPRDPSPRLSFWDKFRLTLHWKVAFDFAAPCHLHLKGSSDPYEITKRGAGFVLAWMGHPKIRIGYENPERELIQISSDQMILSVPDLTAFIDPMATGDKSSPHVDTGKETEELPGLLDRRLNKTCANFRGGVCVGFAFKFERTCRDENCQNGCRGDPSMRECRIFDFLPHHAIKLRPPKSPSAQQSENDKDSYEGFRSDFIHFSPSIVANRQGEKHRQSSFHFTPMGFAHFFAWWRLFNHAMSLPIRQGSLFPFTPPPSKKFGRSLATIKYRFDIHDLYISHVYPQYSQNEWLNGYETAVGLKAHIARFQADIHQREQFQIKKHLKLGTTQLVKHKAIYAAETIFYDTKVKAVRAVFDSPVKQTLGVFEDNTGEPPLGGRGVYAKDLNDHDTKWFNIDDFVDTDVRPVDDNPMVEFYRVLTAPLCRYSRYIPALMVSSRVIENLKAGKFDATEWFASKFGREPSHRCLLSEAPMLENFNNKLIDDRIHVLRTRQEQTPDIDTKAEIDRNIKILEEGRRSMHARMHSVEYTIDRRNSMDGFDARDRMTEREGAGYENVYHIHSPRLSIDNTSRNILIQYYFSNRMRRGFEYHMSNKAVRALEKQLREAFVSKHPTTQSVGEIHKPHVDLDDIARKVGSTLAAGIVGQLLGDYSRSTAEDDPQRENSKYSCEITPSKDLPKEFGIRKSIFGALIHPQILLSSEIDNSSTILLTANVAKLRTFTVEDGEFPGDKVNGVVMHRNYGALEGLQSFFPLNDSDNPNLSLTFVPMEVLLDNKLETTEFDRLVASTECSLRFDKFNQLRLVHPFKHVEGSSEHLKNYQDLAVVNVPAFGVVANARHFAAIYNILTDLILYQDPEQRQRSQQLDTFLYSFVAEDRHRYNREVRHLQDRIRERGETYRIYEEHHDRLSVEGIIELGRVRSDLLEDIHKLNLIFNALAILQSHNKAAADLRSSLRLEAHARELAWFMLDEDKLIAKLAIKDIHYTWVRKKDSSTENALVIQDLQALSTSPDAYYVEIISRYEKAAQRNDDPMVQVFWSALAPVGGISILESFKLRLFPLRVQLERAIGRALHDYVFHNRVTKNNESASQRKHKKKEKSADSETLENGLHVKRKQHIGIHRSSSGIFNGNHGSRAQLPQIPSLQDTSASAILKQEELNAEEMRVRATKNRTFISIDIEPTTLLFSYKSDKAKSFSNVQDIRAKTPHLVYENKVWSFEDLAGVMRKDMLKSAWNQKGQLLSDLFRKKHRPTATAREQHLPGPSNLSISHSAAESYNADDAAADAIEQADIAPVLPDTVALVKTPDEIESLAMQGFPDERDHPSVYSMQSDSQNSTEQIDDQKKSRRMNRLIQKLRGHKRD</sequence>
<protein>
    <submittedName>
        <fullName evidence="1">Uncharacterized protein</fullName>
    </submittedName>
</protein>
<keyword evidence="2" id="KW-1185">Reference proteome</keyword>
<evidence type="ECO:0000313" key="2">
    <source>
        <dbReference type="Proteomes" id="UP001241377"/>
    </source>
</evidence>
<reference evidence="1" key="1">
    <citation type="submission" date="2023-04" db="EMBL/GenBank/DDBJ databases">
        <title>Draft Genome sequencing of Naganishia species isolated from polar environments using Oxford Nanopore Technology.</title>
        <authorList>
            <person name="Leo P."/>
            <person name="Venkateswaran K."/>
        </authorList>
    </citation>
    <scope>NUCLEOTIDE SEQUENCE</scope>
    <source>
        <strain evidence="1">MNA-CCFEE 5261</strain>
    </source>
</reference>
<comment type="caution">
    <text evidence="1">The sequence shown here is derived from an EMBL/GenBank/DDBJ whole genome shotgun (WGS) entry which is preliminary data.</text>
</comment>
<organism evidence="1 2">
    <name type="scientific">Naganishia cerealis</name>
    <dbReference type="NCBI Taxonomy" id="610337"/>
    <lineage>
        <taxon>Eukaryota</taxon>
        <taxon>Fungi</taxon>
        <taxon>Dikarya</taxon>
        <taxon>Basidiomycota</taxon>
        <taxon>Agaricomycotina</taxon>
        <taxon>Tremellomycetes</taxon>
        <taxon>Filobasidiales</taxon>
        <taxon>Filobasidiaceae</taxon>
        <taxon>Naganishia</taxon>
    </lineage>
</organism>
<dbReference type="EMBL" id="JASBWR010000146">
    <property type="protein sequence ID" value="KAJ9091641.1"/>
    <property type="molecule type" value="Genomic_DNA"/>
</dbReference>
<gene>
    <name evidence="1" type="ORF">QFC19_009011</name>
</gene>